<keyword evidence="8" id="KW-1185">Reference proteome</keyword>
<keyword evidence="4" id="KW-0808">Transferase</keyword>
<dbReference type="Proteomes" id="UP000887564">
    <property type="component" value="Unplaced"/>
</dbReference>
<dbReference type="GO" id="GO:0016020">
    <property type="term" value="C:membrane"/>
    <property type="evidence" value="ECO:0007669"/>
    <property type="project" value="UniProtKB-SubCell"/>
</dbReference>
<dbReference type="GO" id="GO:0016757">
    <property type="term" value="F:glycosyltransferase activity"/>
    <property type="evidence" value="ECO:0007669"/>
    <property type="project" value="UniProtKB-KW"/>
</dbReference>
<evidence type="ECO:0000256" key="6">
    <source>
        <dbReference type="ARBA" id="ARBA00022989"/>
    </source>
</evidence>
<keyword evidence="3" id="KW-0328">Glycosyltransferase</keyword>
<evidence type="ECO:0000256" key="3">
    <source>
        <dbReference type="ARBA" id="ARBA00022676"/>
    </source>
</evidence>
<reference evidence="9" key="1">
    <citation type="submission" date="2022-11" db="UniProtKB">
        <authorList>
            <consortium name="WormBaseParasite"/>
        </authorList>
    </citation>
    <scope>IDENTIFICATION</scope>
</reference>
<keyword evidence="7" id="KW-0472">Membrane</keyword>
<protein>
    <submittedName>
        <fullName evidence="9">Uncharacterized protein</fullName>
    </submittedName>
</protein>
<dbReference type="AlphaFoldDB" id="A0A914R9C0"/>
<sequence>MKVVTQEFDRTSSCFKIYGRRSVIDVHRILQEESVDYIVLEDSICLAKSNGCSTNDLVDLSNGEMPDSRNTEFGKQNFL</sequence>
<comment type="similarity">
    <text evidence="2">Belongs to the dpy-19 family.</text>
</comment>
<keyword evidence="5" id="KW-0812">Transmembrane</keyword>
<dbReference type="WBParaSite" id="PEQ_0000306201-mRNA-1">
    <property type="protein sequence ID" value="PEQ_0000306201-mRNA-1"/>
    <property type="gene ID" value="PEQ_0000306201"/>
</dbReference>
<comment type="subcellular location">
    <subcellularLocation>
        <location evidence="1">Membrane</location>
        <topology evidence="1">Multi-pass membrane protein</topology>
    </subcellularLocation>
</comment>
<evidence type="ECO:0000256" key="4">
    <source>
        <dbReference type="ARBA" id="ARBA00022679"/>
    </source>
</evidence>
<evidence type="ECO:0000313" key="9">
    <source>
        <dbReference type="WBParaSite" id="PEQ_0000306201-mRNA-1"/>
    </source>
</evidence>
<evidence type="ECO:0000256" key="2">
    <source>
        <dbReference type="ARBA" id="ARBA00008744"/>
    </source>
</evidence>
<proteinExistence type="inferred from homology"/>
<accession>A0A914R9C0</accession>
<dbReference type="Pfam" id="PF10034">
    <property type="entry name" value="Dpy19"/>
    <property type="match status" value="1"/>
</dbReference>
<evidence type="ECO:0000256" key="5">
    <source>
        <dbReference type="ARBA" id="ARBA00022692"/>
    </source>
</evidence>
<evidence type="ECO:0000256" key="1">
    <source>
        <dbReference type="ARBA" id="ARBA00004141"/>
    </source>
</evidence>
<dbReference type="InterPro" id="IPR018732">
    <property type="entry name" value="Dpy-19/Dpy-19-like"/>
</dbReference>
<evidence type="ECO:0000313" key="8">
    <source>
        <dbReference type="Proteomes" id="UP000887564"/>
    </source>
</evidence>
<evidence type="ECO:0000256" key="7">
    <source>
        <dbReference type="ARBA" id="ARBA00023136"/>
    </source>
</evidence>
<name>A0A914R9C0_PAREQ</name>
<organism evidence="8 9">
    <name type="scientific">Parascaris equorum</name>
    <name type="common">Equine roundworm</name>
    <dbReference type="NCBI Taxonomy" id="6256"/>
    <lineage>
        <taxon>Eukaryota</taxon>
        <taxon>Metazoa</taxon>
        <taxon>Ecdysozoa</taxon>
        <taxon>Nematoda</taxon>
        <taxon>Chromadorea</taxon>
        <taxon>Rhabditida</taxon>
        <taxon>Spirurina</taxon>
        <taxon>Ascaridomorpha</taxon>
        <taxon>Ascaridoidea</taxon>
        <taxon>Ascarididae</taxon>
        <taxon>Parascaris</taxon>
    </lineage>
</organism>
<keyword evidence="6" id="KW-1133">Transmembrane helix</keyword>